<protein>
    <recommendedName>
        <fullName evidence="4">DUF3311 domain-containing protein</fullName>
    </recommendedName>
</protein>
<organism evidence="2 3">
    <name type="scientific">Parasutterella muris</name>
    <dbReference type="NCBI Taxonomy" id="2565572"/>
    <lineage>
        <taxon>Bacteria</taxon>
        <taxon>Pseudomonadati</taxon>
        <taxon>Pseudomonadota</taxon>
        <taxon>Betaproteobacteria</taxon>
        <taxon>Burkholderiales</taxon>
        <taxon>Sutterellaceae</taxon>
        <taxon>Parasutterella</taxon>
    </lineage>
</organism>
<dbReference type="AlphaFoldDB" id="A0A6L6YIZ0"/>
<comment type="caution">
    <text evidence="2">The sequence shown here is derived from an EMBL/GenBank/DDBJ whole genome shotgun (WGS) entry which is preliminary data.</text>
</comment>
<evidence type="ECO:0008006" key="4">
    <source>
        <dbReference type="Google" id="ProtNLM"/>
    </source>
</evidence>
<name>A0A6L6YIZ0_9BURK</name>
<sequence>MRFNGKTIFFSVLIFSIIMVNPPVVFWVNDYCVTHPLTFGWPTLYLWLEFWFVVMIVDFIVAALKLKAWNCSQDAKEIEQVSRPEF</sequence>
<feature type="transmembrane region" description="Helical" evidence="1">
    <location>
        <begin position="44"/>
        <end position="64"/>
    </location>
</feature>
<dbReference type="Proteomes" id="UP000472580">
    <property type="component" value="Unassembled WGS sequence"/>
</dbReference>
<dbReference type="EMBL" id="WSRP01000040">
    <property type="protein sequence ID" value="MVX57670.1"/>
    <property type="molecule type" value="Genomic_DNA"/>
</dbReference>
<keyword evidence="1" id="KW-0472">Membrane</keyword>
<dbReference type="RefSeq" id="WP_160336087.1">
    <property type="nucleotide sequence ID" value="NZ_WSRP01000040.1"/>
</dbReference>
<accession>A0A6L6YIZ0</accession>
<feature type="transmembrane region" description="Helical" evidence="1">
    <location>
        <begin position="7"/>
        <end position="28"/>
    </location>
</feature>
<evidence type="ECO:0000313" key="3">
    <source>
        <dbReference type="Proteomes" id="UP000472580"/>
    </source>
</evidence>
<evidence type="ECO:0000256" key="1">
    <source>
        <dbReference type="SAM" id="Phobius"/>
    </source>
</evidence>
<gene>
    <name evidence="2" type="ORF">E5987_10770</name>
</gene>
<dbReference type="OrthoDB" id="2083533at2"/>
<keyword evidence="1" id="KW-0812">Transmembrane</keyword>
<reference evidence="2 3" key="1">
    <citation type="submission" date="2019-12" db="EMBL/GenBank/DDBJ databases">
        <title>Microbes associate with the intestines of laboratory mice.</title>
        <authorList>
            <person name="Navarre W."/>
            <person name="Wong E."/>
        </authorList>
    </citation>
    <scope>NUCLEOTIDE SEQUENCE [LARGE SCALE GENOMIC DNA]</scope>
    <source>
        <strain evidence="2 3">NM82_D38</strain>
    </source>
</reference>
<keyword evidence="3" id="KW-1185">Reference proteome</keyword>
<keyword evidence="1" id="KW-1133">Transmembrane helix</keyword>
<proteinExistence type="predicted"/>
<evidence type="ECO:0000313" key="2">
    <source>
        <dbReference type="EMBL" id="MVX57670.1"/>
    </source>
</evidence>